<dbReference type="PROSITE" id="PS51352">
    <property type="entry name" value="THIOREDOXIN_2"/>
    <property type="match status" value="1"/>
</dbReference>
<protein>
    <submittedName>
        <fullName evidence="7">SCO family protein</fullName>
    </submittedName>
</protein>
<organism evidence="7 8">
    <name type="scientific">Nitrospirillum viridazoti CBAmc</name>
    <dbReference type="NCBI Taxonomy" id="1441467"/>
    <lineage>
        <taxon>Bacteria</taxon>
        <taxon>Pseudomonadati</taxon>
        <taxon>Pseudomonadota</taxon>
        <taxon>Alphaproteobacteria</taxon>
        <taxon>Rhodospirillales</taxon>
        <taxon>Azospirillaceae</taxon>
        <taxon>Nitrospirillum</taxon>
        <taxon>Nitrospirillum viridazoti</taxon>
    </lineage>
</organism>
<keyword evidence="3" id="KW-0812">Transmembrane</keyword>
<feature type="domain" description="Thioredoxin" evidence="6">
    <location>
        <begin position="27"/>
        <end position="196"/>
    </location>
</feature>
<name>A0A248K055_9PROT</name>
<evidence type="ECO:0000256" key="3">
    <source>
        <dbReference type="SAM" id="Phobius"/>
    </source>
</evidence>
<feature type="signal peptide" evidence="4">
    <location>
        <begin position="1"/>
        <end position="22"/>
    </location>
</feature>
<evidence type="ECO:0000313" key="8">
    <source>
        <dbReference type="Proteomes" id="UP000197153"/>
    </source>
</evidence>
<accession>A0A248K055</accession>
<gene>
    <name evidence="7" type="ORF">Y958_25055</name>
</gene>
<dbReference type="Pfam" id="PF02630">
    <property type="entry name" value="SCO1-SenC"/>
    <property type="match status" value="1"/>
</dbReference>
<feature type="domain" description="Rhodanese" evidence="5">
    <location>
        <begin position="165"/>
        <end position="251"/>
    </location>
</feature>
<dbReference type="SUPFAM" id="SSF52833">
    <property type="entry name" value="Thioredoxin-like"/>
    <property type="match status" value="1"/>
</dbReference>
<dbReference type="InterPro" id="IPR036249">
    <property type="entry name" value="Thioredoxin-like_sf"/>
</dbReference>
<dbReference type="InterPro" id="IPR001763">
    <property type="entry name" value="Rhodanese-like_dom"/>
</dbReference>
<dbReference type="Gene3D" id="3.40.30.10">
    <property type="entry name" value="Glutaredoxin"/>
    <property type="match status" value="1"/>
</dbReference>
<dbReference type="InterPro" id="IPR013766">
    <property type="entry name" value="Thioredoxin_domain"/>
</dbReference>
<feature type="transmembrane region" description="Helical" evidence="3">
    <location>
        <begin position="223"/>
        <end position="248"/>
    </location>
</feature>
<dbReference type="CDD" id="cd02968">
    <property type="entry name" value="SCO"/>
    <property type="match status" value="1"/>
</dbReference>
<dbReference type="EMBL" id="CP022112">
    <property type="protein sequence ID" value="ASG24189.1"/>
    <property type="molecule type" value="Genomic_DNA"/>
</dbReference>
<keyword evidence="8" id="KW-1185">Reference proteome</keyword>
<feature type="chain" id="PRO_5012760994" evidence="4">
    <location>
        <begin position="23"/>
        <end position="256"/>
    </location>
</feature>
<dbReference type="PROSITE" id="PS50206">
    <property type="entry name" value="RHODANESE_3"/>
    <property type="match status" value="1"/>
</dbReference>
<keyword evidence="2" id="KW-0186">Copper</keyword>
<reference evidence="7 8" key="1">
    <citation type="submission" date="2017-06" db="EMBL/GenBank/DDBJ databases">
        <title>Complete genome sequence of Nitrospirillum amazonense strain CBAmC, an endophytic nitrogen-fixing and plant growth-promoting bacterium, isolated from sugarcane.</title>
        <authorList>
            <person name="Schwab S."/>
            <person name="dos Santos Teixeira K.R."/>
            <person name="Simoes Araujo J.L."/>
            <person name="Soares Vidal M."/>
            <person name="Borges de Freitas H.R."/>
            <person name="Rivello Crivelaro A.L."/>
            <person name="Bueno de Camargo Nunes A."/>
            <person name="dos Santos C.M."/>
            <person name="Palmeira da Silva Rosa D."/>
            <person name="da Silva Padilha D."/>
            <person name="da Silva E."/>
            <person name="Araujo Terra L."/>
            <person name="Soares Mendes V."/>
            <person name="Farinelli L."/>
            <person name="Magalhaes Cruz L."/>
            <person name="Baldani J.I."/>
        </authorList>
    </citation>
    <scope>NUCLEOTIDE SEQUENCE [LARGE SCALE GENOMIC DNA]</scope>
    <source>
        <strain evidence="7 8">CBAmC</strain>
    </source>
</reference>
<evidence type="ECO:0000256" key="2">
    <source>
        <dbReference type="ARBA" id="ARBA00023008"/>
    </source>
</evidence>
<keyword evidence="3" id="KW-1133">Transmembrane helix</keyword>
<sequence length="256" mass="27550">MRRTLALIAAAFWLAAFAPFQAAGIDPRLGARIPLDGTFREADGRAVSLGGLADGKPLVLVPVLHRCPNICGVTLAGLAQAILAQRLRPGRDFTLVAFGIDPREGPAEAAADLADLRRAFPALPADGIHALTGTREQIRAVTDALGYRYAWDDRIGQYAHVAAVAVLRPDGTLNHWLYGLSPAPDALERALDEAAQGRAGDWGQRILLLCFHYDPMTGRNGPLVWTLLRTLGALVALGGGGWIAWSLWRDRRLVKS</sequence>
<evidence type="ECO:0000256" key="4">
    <source>
        <dbReference type="SAM" id="SignalP"/>
    </source>
</evidence>
<comment type="similarity">
    <text evidence="1">Belongs to the SCO1/2 family.</text>
</comment>
<keyword evidence="4" id="KW-0732">Signal</keyword>
<keyword evidence="3" id="KW-0472">Membrane</keyword>
<dbReference type="KEGG" id="nao:Y958_25055"/>
<dbReference type="Proteomes" id="UP000197153">
    <property type="component" value="Chromosome 3"/>
</dbReference>
<evidence type="ECO:0000256" key="1">
    <source>
        <dbReference type="ARBA" id="ARBA00010996"/>
    </source>
</evidence>
<dbReference type="InterPro" id="IPR003782">
    <property type="entry name" value="SCO1/SenC"/>
</dbReference>
<evidence type="ECO:0000259" key="6">
    <source>
        <dbReference type="PROSITE" id="PS51352"/>
    </source>
</evidence>
<dbReference type="RefSeq" id="WP_088874631.1">
    <property type="nucleotide sequence ID" value="NZ_CP022112.1"/>
</dbReference>
<proteinExistence type="inferred from homology"/>
<evidence type="ECO:0000313" key="7">
    <source>
        <dbReference type="EMBL" id="ASG24189.1"/>
    </source>
</evidence>
<evidence type="ECO:0000259" key="5">
    <source>
        <dbReference type="PROSITE" id="PS50206"/>
    </source>
</evidence>
<dbReference type="AlphaFoldDB" id="A0A248K055"/>